<dbReference type="CDD" id="cd07377">
    <property type="entry name" value="WHTH_GntR"/>
    <property type="match status" value="1"/>
</dbReference>
<dbReference type="InterPro" id="IPR011711">
    <property type="entry name" value="GntR_C"/>
</dbReference>
<gene>
    <name evidence="5" type="ORF">CA982_10770</name>
</gene>
<name>A0A243QB48_9ACTN</name>
<dbReference type="PANTHER" id="PTHR43537:SF45">
    <property type="entry name" value="GNTR FAMILY REGULATORY PROTEIN"/>
    <property type="match status" value="1"/>
</dbReference>
<keyword evidence="3" id="KW-0804">Transcription</keyword>
<proteinExistence type="predicted"/>
<dbReference type="PROSITE" id="PS50949">
    <property type="entry name" value="HTH_GNTR"/>
    <property type="match status" value="1"/>
</dbReference>
<dbReference type="InterPro" id="IPR008920">
    <property type="entry name" value="TF_FadR/GntR_C"/>
</dbReference>
<dbReference type="InterPro" id="IPR036390">
    <property type="entry name" value="WH_DNA-bd_sf"/>
</dbReference>
<dbReference type="AlphaFoldDB" id="A0A243QB48"/>
<dbReference type="SUPFAM" id="SSF46785">
    <property type="entry name" value="Winged helix' DNA-binding domain"/>
    <property type="match status" value="1"/>
</dbReference>
<dbReference type="EMBL" id="NGFO01000010">
    <property type="protein sequence ID" value="OUC78865.1"/>
    <property type="molecule type" value="Genomic_DNA"/>
</dbReference>
<evidence type="ECO:0000256" key="1">
    <source>
        <dbReference type="ARBA" id="ARBA00023015"/>
    </source>
</evidence>
<dbReference type="SUPFAM" id="SSF48008">
    <property type="entry name" value="GntR ligand-binding domain-like"/>
    <property type="match status" value="1"/>
</dbReference>
<comment type="caution">
    <text evidence="5">The sequence shown here is derived from an EMBL/GenBank/DDBJ whole genome shotgun (WGS) entry which is preliminary data.</text>
</comment>
<dbReference type="RefSeq" id="WP_086535329.1">
    <property type="nucleotide sequence ID" value="NZ_NGFO01000010.1"/>
</dbReference>
<dbReference type="SMART" id="SM00895">
    <property type="entry name" value="FCD"/>
    <property type="match status" value="1"/>
</dbReference>
<keyword evidence="1" id="KW-0805">Transcription regulation</keyword>
<dbReference type="Gene3D" id="1.10.10.10">
    <property type="entry name" value="Winged helix-like DNA-binding domain superfamily/Winged helix DNA-binding domain"/>
    <property type="match status" value="1"/>
</dbReference>
<dbReference type="Pfam" id="PF00392">
    <property type="entry name" value="GntR"/>
    <property type="match status" value="1"/>
</dbReference>
<evidence type="ECO:0000313" key="5">
    <source>
        <dbReference type="EMBL" id="OUC78865.1"/>
    </source>
</evidence>
<dbReference type="Pfam" id="PF07729">
    <property type="entry name" value="FCD"/>
    <property type="match status" value="1"/>
</dbReference>
<dbReference type="GO" id="GO:0003677">
    <property type="term" value="F:DNA binding"/>
    <property type="evidence" value="ECO:0007669"/>
    <property type="project" value="UniProtKB-KW"/>
</dbReference>
<dbReference type="InterPro" id="IPR036388">
    <property type="entry name" value="WH-like_DNA-bd_sf"/>
</dbReference>
<dbReference type="OrthoDB" id="9816161at2"/>
<keyword evidence="6" id="KW-1185">Reference proteome</keyword>
<organism evidence="5 6">
    <name type="scientific">Gordonia lacunae</name>
    <dbReference type="NCBI Taxonomy" id="417102"/>
    <lineage>
        <taxon>Bacteria</taxon>
        <taxon>Bacillati</taxon>
        <taxon>Actinomycetota</taxon>
        <taxon>Actinomycetes</taxon>
        <taxon>Mycobacteriales</taxon>
        <taxon>Gordoniaceae</taxon>
        <taxon>Gordonia</taxon>
    </lineage>
</organism>
<dbReference type="STRING" id="417102.CA982_10770"/>
<dbReference type="PANTHER" id="PTHR43537">
    <property type="entry name" value="TRANSCRIPTIONAL REGULATOR, GNTR FAMILY"/>
    <property type="match status" value="1"/>
</dbReference>
<evidence type="ECO:0000313" key="6">
    <source>
        <dbReference type="Proteomes" id="UP000194632"/>
    </source>
</evidence>
<sequence length="222" mass="23962">MADQKGALLGLQRTNLREQAVAALRTAITSGELRPRSALVETELSERLGISRGTLREAMRQLQQEGLVVSGARGRLSVRSLDQKEIRDIFAVRGALESLAASELAAQPDRDALVTELRDTLARMANAGTERLDDRIEADLDFHRALCRLTGNDTLVHSWTSLEGSIRMSIMYAGTERAVGNMDVARHSVIIDAIAAGDPGAARDAVVAHLNWAADNLIATAV</sequence>
<dbReference type="GO" id="GO:0003700">
    <property type="term" value="F:DNA-binding transcription factor activity"/>
    <property type="evidence" value="ECO:0007669"/>
    <property type="project" value="InterPro"/>
</dbReference>
<reference evidence="5 6" key="1">
    <citation type="submission" date="2017-05" db="EMBL/GenBank/DDBJ databases">
        <title>Biotechnological potential of actinobacteria isolated from South African environments.</title>
        <authorList>
            <person name="Le Roes-Hill M."/>
            <person name="Prins A."/>
            <person name="Durrell K.A."/>
        </authorList>
    </citation>
    <scope>NUCLEOTIDE SEQUENCE [LARGE SCALE GENOMIC DNA]</scope>
    <source>
        <strain evidence="5">BS2</strain>
    </source>
</reference>
<evidence type="ECO:0000256" key="2">
    <source>
        <dbReference type="ARBA" id="ARBA00023125"/>
    </source>
</evidence>
<dbReference type="InterPro" id="IPR000524">
    <property type="entry name" value="Tscrpt_reg_HTH_GntR"/>
</dbReference>
<keyword evidence="2" id="KW-0238">DNA-binding</keyword>
<accession>A0A243QB48</accession>
<dbReference type="Proteomes" id="UP000194632">
    <property type="component" value="Unassembled WGS sequence"/>
</dbReference>
<dbReference type="Gene3D" id="1.20.120.530">
    <property type="entry name" value="GntR ligand-binding domain-like"/>
    <property type="match status" value="1"/>
</dbReference>
<protein>
    <submittedName>
        <fullName evidence="5">GntR family transcriptional regulator</fullName>
    </submittedName>
</protein>
<evidence type="ECO:0000259" key="4">
    <source>
        <dbReference type="PROSITE" id="PS50949"/>
    </source>
</evidence>
<dbReference type="PRINTS" id="PR00035">
    <property type="entry name" value="HTHGNTR"/>
</dbReference>
<dbReference type="SMART" id="SM00345">
    <property type="entry name" value="HTH_GNTR"/>
    <property type="match status" value="1"/>
</dbReference>
<feature type="domain" description="HTH gntR-type" evidence="4">
    <location>
        <begin position="14"/>
        <end position="81"/>
    </location>
</feature>
<evidence type="ECO:0000256" key="3">
    <source>
        <dbReference type="ARBA" id="ARBA00023163"/>
    </source>
</evidence>